<sequence>MPASHHRRRIGRPAALLLSAAAALLGAQPAAPARTAPPAAAVPPAPAVAARAPGAATGAVPAATGVDGPGGAGGAPAAGADGGQARREQWQLGALRARAAWRYATGSGVTVAVVDSGVDAGHPDLAGRVLPGLDLVDDARDGRYDAVGHGTTVAGLIAGRADDGDGVVGLAPGATILPVRVLDADNRYDDAGVVAQGVRWAVDRGARVVNISLGGGGGSEALAAAVRYAADRDVVVVACTGNLGPGAPADVWFPARYPGVVAVSGLNRDLATAWRSAVTGPATALAAPATSLVGARPGGYWTVQGTSFAAPLVAATAALVRSRWPDLPAHQVVARLLRTAEDLGPAGRDATYGYGAVDPLAALTRWVAPVAANPLDSGGAAVPPRGAPTARLAGAPAPAGDAPPADPRLPVLTLGVLALVTAALRAAARRALVTAALRAAARRAAAPLPAEH</sequence>
<dbReference type="InterPro" id="IPR023834">
    <property type="entry name" value="T7SS_pept_S8A_mycosin"/>
</dbReference>
<evidence type="ECO:0000256" key="10">
    <source>
        <dbReference type="PROSITE-ProRule" id="PRU01240"/>
    </source>
</evidence>
<dbReference type="Gene3D" id="3.40.50.200">
    <property type="entry name" value="Peptidase S8/S53 domain"/>
    <property type="match status" value="1"/>
</dbReference>
<evidence type="ECO:0000256" key="3">
    <source>
        <dbReference type="ARBA" id="ARBA00022475"/>
    </source>
</evidence>
<feature type="signal peptide" evidence="13">
    <location>
        <begin position="1"/>
        <end position="33"/>
    </location>
</feature>
<evidence type="ECO:0000256" key="11">
    <source>
        <dbReference type="RuleBase" id="RU003355"/>
    </source>
</evidence>
<dbReference type="RefSeq" id="WP_373290175.1">
    <property type="nucleotide sequence ID" value="NZ_BMQC01000001.1"/>
</dbReference>
<feature type="domain" description="Peptidase S8/S53" evidence="14">
    <location>
        <begin position="106"/>
        <end position="355"/>
    </location>
</feature>
<evidence type="ECO:0000256" key="8">
    <source>
        <dbReference type="ARBA" id="ARBA00022989"/>
    </source>
</evidence>
<dbReference type="SUPFAM" id="SSF52743">
    <property type="entry name" value="Subtilisin-like"/>
    <property type="match status" value="1"/>
</dbReference>
<dbReference type="PANTHER" id="PTHR43806:SF11">
    <property type="entry name" value="CEREVISIN-RELATED"/>
    <property type="match status" value="1"/>
</dbReference>
<name>A0A8J3BL45_9ACTN</name>
<evidence type="ECO:0000256" key="13">
    <source>
        <dbReference type="SAM" id="SignalP"/>
    </source>
</evidence>
<feature type="region of interest" description="Disordered" evidence="12">
    <location>
        <begin position="58"/>
        <end position="85"/>
    </location>
</feature>
<feature type="active site" description="Charge relay system" evidence="10">
    <location>
        <position position="307"/>
    </location>
</feature>
<evidence type="ECO:0000256" key="12">
    <source>
        <dbReference type="SAM" id="MobiDB-lite"/>
    </source>
</evidence>
<evidence type="ECO:0000256" key="2">
    <source>
        <dbReference type="ARBA" id="ARBA00011073"/>
    </source>
</evidence>
<proteinExistence type="inferred from homology"/>
<evidence type="ECO:0000313" key="16">
    <source>
        <dbReference type="Proteomes" id="UP000662200"/>
    </source>
</evidence>
<dbReference type="GO" id="GO:0004252">
    <property type="term" value="F:serine-type endopeptidase activity"/>
    <property type="evidence" value="ECO:0007669"/>
    <property type="project" value="UniProtKB-UniRule"/>
</dbReference>
<keyword evidence="4 10" id="KW-0645">Protease</keyword>
<evidence type="ECO:0000256" key="4">
    <source>
        <dbReference type="ARBA" id="ARBA00022670"/>
    </source>
</evidence>
<dbReference type="InterPro" id="IPR050131">
    <property type="entry name" value="Peptidase_S8_subtilisin-like"/>
</dbReference>
<evidence type="ECO:0000256" key="9">
    <source>
        <dbReference type="ARBA" id="ARBA00023136"/>
    </source>
</evidence>
<dbReference type="InterPro" id="IPR023827">
    <property type="entry name" value="Peptidase_S8_Asp-AS"/>
</dbReference>
<gene>
    <name evidence="15" type="ORF">GCM10010124_00430</name>
</gene>
<dbReference type="AlphaFoldDB" id="A0A8J3BL45"/>
<evidence type="ECO:0000313" key="15">
    <source>
        <dbReference type="EMBL" id="GGK11699.1"/>
    </source>
</evidence>
<dbReference type="PROSITE" id="PS51318">
    <property type="entry name" value="TAT"/>
    <property type="match status" value="1"/>
</dbReference>
<dbReference type="PROSITE" id="PS00137">
    <property type="entry name" value="SUBTILASE_HIS"/>
    <property type="match status" value="1"/>
</dbReference>
<keyword evidence="16" id="KW-1185">Reference proteome</keyword>
<dbReference type="GO" id="GO:0006508">
    <property type="term" value="P:proteolysis"/>
    <property type="evidence" value="ECO:0007669"/>
    <property type="project" value="UniProtKB-KW"/>
</dbReference>
<keyword evidence="3" id="KW-1003">Cell membrane</keyword>
<evidence type="ECO:0000259" key="14">
    <source>
        <dbReference type="Pfam" id="PF00082"/>
    </source>
</evidence>
<evidence type="ECO:0000256" key="5">
    <source>
        <dbReference type="ARBA" id="ARBA00022692"/>
    </source>
</evidence>
<organism evidence="15 16">
    <name type="scientific">Pilimelia terevasa</name>
    <dbReference type="NCBI Taxonomy" id="53372"/>
    <lineage>
        <taxon>Bacteria</taxon>
        <taxon>Bacillati</taxon>
        <taxon>Actinomycetota</taxon>
        <taxon>Actinomycetes</taxon>
        <taxon>Micromonosporales</taxon>
        <taxon>Micromonosporaceae</taxon>
        <taxon>Pilimelia</taxon>
    </lineage>
</organism>
<feature type="active site" description="Charge relay system" evidence="10">
    <location>
        <position position="149"/>
    </location>
</feature>
<keyword evidence="7 10" id="KW-0720">Serine protease</keyword>
<feature type="compositionally biased region" description="Low complexity" evidence="12">
    <location>
        <begin position="383"/>
        <end position="404"/>
    </location>
</feature>
<protein>
    <recommendedName>
        <fullName evidence="14">Peptidase S8/S53 domain-containing protein</fullName>
    </recommendedName>
</protein>
<dbReference type="PRINTS" id="PR00723">
    <property type="entry name" value="SUBTILISIN"/>
</dbReference>
<dbReference type="EMBL" id="BMQC01000001">
    <property type="protein sequence ID" value="GGK11699.1"/>
    <property type="molecule type" value="Genomic_DNA"/>
</dbReference>
<comment type="caution">
    <text evidence="15">The sequence shown here is derived from an EMBL/GenBank/DDBJ whole genome shotgun (WGS) entry which is preliminary data.</text>
</comment>
<dbReference type="PANTHER" id="PTHR43806">
    <property type="entry name" value="PEPTIDASE S8"/>
    <property type="match status" value="1"/>
</dbReference>
<accession>A0A8J3BL45</accession>
<evidence type="ECO:0000256" key="6">
    <source>
        <dbReference type="ARBA" id="ARBA00022801"/>
    </source>
</evidence>
<feature type="compositionally biased region" description="Gly residues" evidence="12">
    <location>
        <begin position="67"/>
        <end position="82"/>
    </location>
</feature>
<dbReference type="Pfam" id="PF00082">
    <property type="entry name" value="Peptidase_S8"/>
    <property type="match status" value="1"/>
</dbReference>
<dbReference type="NCBIfam" id="TIGR03921">
    <property type="entry name" value="T7SS_mycosin"/>
    <property type="match status" value="1"/>
</dbReference>
<dbReference type="InterPro" id="IPR023828">
    <property type="entry name" value="Peptidase_S8_Ser-AS"/>
</dbReference>
<keyword evidence="5" id="KW-0812">Transmembrane</keyword>
<comment type="subcellular location">
    <subcellularLocation>
        <location evidence="1">Cell membrane</location>
        <topology evidence="1">Single-pass membrane protein</topology>
    </subcellularLocation>
</comment>
<reference evidence="15" key="2">
    <citation type="submission" date="2020-09" db="EMBL/GenBank/DDBJ databases">
        <authorList>
            <person name="Sun Q."/>
            <person name="Ohkuma M."/>
        </authorList>
    </citation>
    <scope>NUCLEOTIDE SEQUENCE</scope>
    <source>
        <strain evidence="15">JCM 3091</strain>
    </source>
</reference>
<dbReference type="Proteomes" id="UP000662200">
    <property type="component" value="Unassembled WGS sequence"/>
</dbReference>
<keyword evidence="6 10" id="KW-0378">Hydrolase</keyword>
<dbReference type="InterPro" id="IPR000209">
    <property type="entry name" value="Peptidase_S8/S53_dom"/>
</dbReference>
<evidence type="ECO:0000256" key="7">
    <source>
        <dbReference type="ARBA" id="ARBA00022825"/>
    </source>
</evidence>
<dbReference type="PROSITE" id="PS00138">
    <property type="entry name" value="SUBTILASE_SER"/>
    <property type="match status" value="1"/>
</dbReference>
<dbReference type="InterPro" id="IPR015500">
    <property type="entry name" value="Peptidase_S8_subtilisin-rel"/>
</dbReference>
<dbReference type="InterPro" id="IPR006311">
    <property type="entry name" value="TAT_signal"/>
</dbReference>
<feature type="chain" id="PRO_5035211610" description="Peptidase S8/S53 domain-containing protein" evidence="13">
    <location>
        <begin position="34"/>
        <end position="452"/>
    </location>
</feature>
<feature type="active site" description="Charge relay system" evidence="10">
    <location>
        <position position="115"/>
    </location>
</feature>
<reference evidence="15" key="1">
    <citation type="journal article" date="2014" name="Int. J. Syst. Evol. Microbiol.">
        <title>Complete genome sequence of Corynebacterium casei LMG S-19264T (=DSM 44701T), isolated from a smear-ripened cheese.</title>
        <authorList>
            <consortium name="US DOE Joint Genome Institute (JGI-PGF)"/>
            <person name="Walter F."/>
            <person name="Albersmeier A."/>
            <person name="Kalinowski J."/>
            <person name="Ruckert C."/>
        </authorList>
    </citation>
    <scope>NUCLEOTIDE SEQUENCE</scope>
    <source>
        <strain evidence="15">JCM 3091</strain>
    </source>
</reference>
<dbReference type="InterPro" id="IPR036852">
    <property type="entry name" value="Peptidase_S8/S53_dom_sf"/>
</dbReference>
<dbReference type="GO" id="GO:0005886">
    <property type="term" value="C:plasma membrane"/>
    <property type="evidence" value="ECO:0007669"/>
    <property type="project" value="UniProtKB-SubCell"/>
</dbReference>
<dbReference type="PROSITE" id="PS00136">
    <property type="entry name" value="SUBTILASE_ASP"/>
    <property type="match status" value="1"/>
</dbReference>
<keyword evidence="9" id="KW-0472">Membrane</keyword>
<comment type="similarity">
    <text evidence="2 10 11">Belongs to the peptidase S8 family.</text>
</comment>
<feature type="region of interest" description="Disordered" evidence="12">
    <location>
        <begin position="377"/>
        <end position="404"/>
    </location>
</feature>
<dbReference type="InterPro" id="IPR022398">
    <property type="entry name" value="Peptidase_S8_His-AS"/>
</dbReference>
<keyword evidence="8" id="KW-1133">Transmembrane helix</keyword>
<evidence type="ECO:0000256" key="1">
    <source>
        <dbReference type="ARBA" id="ARBA00004162"/>
    </source>
</evidence>
<keyword evidence="13" id="KW-0732">Signal</keyword>
<dbReference type="PROSITE" id="PS51892">
    <property type="entry name" value="SUBTILASE"/>
    <property type="match status" value="1"/>
</dbReference>